<sequence length="352" mass="39231">MSRDGNERLDVRQKQNMMLSVVQGKPAEMAIAHDLTTHYVALIRDVLSCHFVMLTEFCCETDKLVPLSHAGTSPLPDQYWEQGVRLDTLVADASQYAQLCSGEVFPWLTAQPASSISTAYQIIVPLAQQENLIGMLFISYNLPLPRYSLHELPFIKSSSQLALLIIQQERARREAERKLAILQDRLALLEAEQDQLCLSWLNLNPLIMAVVKRIRGATPHRHIALRLAVALPVLLGDREKLLLVISHLISTALEYSAPGSDIIICSRVAGNLVHLSIHTRSAVIALAVPKYDHSSLQMTDQSGDCRGIYLNLALEQKIINLHGGQIWVECSMHQTLTFHCTICFAASQSVQI</sequence>
<dbReference type="PANTHER" id="PTHR42878:SF14">
    <property type="entry name" value="OSMOLARITY TWO-COMPONENT SYSTEM PROTEIN SSK1"/>
    <property type="match status" value="1"/>
</dbReference>
<evidence type="ECO:0000313" key="6">
    <source>
        <dbReference type="EMBL" id="GCF06619.1"/>
    </source>
</evidence>
<keyword evidence="4" id="KW-0418">Kinase</keyword>
<dbReference type="GO" id="GO:0007234">
    <property type="term" value="P:osmosensory signaling via phosphorelay pathway"/>
    <property type="evidence" value="ECO:0007669"/>
    <property type="project" value="TreeGrafter"/>
</dbReference>
<dbReference type="EC" id="2.7.13.3" evidence="2"/>
<dbReference type="GO" id="GO:0030295">
    <property type="term" value="F:protein kinase activator activity"/>
    <property type="evidence" value="ECO:0007669"/>
    <property type="project" value="TreeGrafter"/>
</dbReference>
<dbReference type="InterPro" id="IPR050351">
    <property type="entry name" value="BphY/WalK/GraS-like"/>
</dbReference>
<dbReference type="EMBL" id="BIXY01000001">
    <property type="protein sequence ID" value="GCF06619.1"/>
    <property type="molecule type" value="Genomic_DNA"/>
</dbReference>
<dbReference type="GO" id="GO:0004673">
    <property type="term" value="F:protein histidine kinase activity"/>
    <property type="evidence" value="ECO:0007669"/>
    <property type="project" value="UniProtKB-EC"/>
</dbReference>
<evidence type="ECO:0000256" key="2">
    <source>
        <dbReference type="ARBA" id="ARBA00012438"/>
    </source>
</evidence>
<dbReference type="SUPFAM" id="SSF55874">
    <property type="entry name" value="ATPase domain of HSP90 chaperone/DNA topoisomerase II/histidine kinase"/>
    <property type="match status" value="1"/>
</dbReference>
<dbReference type="InterPro" id="IPR036890">
    <property type="entry name" value="HATPase_C_sf"/>
</dbReference>
<dbReference type="AlphaFoldDB" id="A0A5A5T6G4"/>
<dbReference type="GO" id="GO:0000156">
    <property type="term" value="F:phosphorelay response regulator activity"/>
    <property type="evidence" value="ECO:0007669"/>
    <property type="project" value="TreeGrafter"/>
</dbReference>
<comment type="caution">
    <text evidence="6">The sequence shown here is derived from an EMBL/GenBank/DDBJ whole genome shotgun (WGS) entry which is preliminary data.</text>
</comment>
<reference evidence="6 7" key="1">
    <citation type="submission" date="2019-01" db="EMBL/GenBank/DDBJ databases">
        <title>Draft genome sequence of Dictyobacter sp. Uno17.</title>
        <authorList>
            <person name="Wang C.M."/>
            <person name="Zheng Y."/>
            <person name="Sakai Y."/>
            <person name="Abe K."/>
            <person name="Yokota A."/>
            <person name="Yabe S."/>
        </authorList>
    </citation>
    <scope>NUCLEOTIDE SEQUENCE [LARGE SCALE GENOMIC DNA]</scope>
    <source>
        <strain evidence="6 7">Uno17</strain>
    </source>
</reference>
<protein>
    <recommendedName>
        <fullName evidence="2">histidine kinase</fullName>
        <ecNumber evidence="2">2.7.13.3</ecNumber>
    </recommendedName>
</protein>
<evidence type="ECO:0000256" key="3">
    <source>
        <dbReference type="ARBA" id="ARBA00022679"/>
    </source>
</evidence>
<evidence type="ECO:0000313" key="7">
    <source>
        <dbReference type="Proteomes" id="UP000322530"/>
    </source>
</evidence>
<proteinExistence type="predicted"/>
<evidence type="ECO:0000256" key="4">
    <source>
        <dbReference type="ARBA" id="ARBA00022777"/>
    </source>
</evidence>
<dbReference type="Gene3D" id="3.30.565.10">
    <property type="entry name" value="Histidine kinase-like ATPase, C-terminal domain"/>
    <property type="match status" value="1"/>
</dbReference>
<keyword evidence="7" id="KW-1185">Reference proteome</keyword>
<dbReference type="OrthoDB" id="147914at2"/>
<dbReference type="Proteomes" id="UP000322530">
    <property type="component" value="Unassembled WGS sequence"/>
</dbReference>
<dbReference type="RefSeq" id="WP_149399361.1">
    <property type="nucleotide sequence ID" value="NZ_BIXY01000001.1"/>
</dbReference>
<accession>A0A5A5T6G4</accession>
<name>A0A5A5T6G4_9CHLR</name>
<gene>
    <name evidence="6" type="ORF">KDI_01830</name>
</gene>
<organism evidence="6 7">
    <name type="scientific">Dictyobacter arantiisoli</name>
    <dbReference type="NCBI Taxonomy" id="2014874"/>
    <lineage>
        <taxon>Bacteria</taxon>
        <taxon>Bacillati</taxon>
        <taxon>Chloroflexota</taxon>
        <taxon>Ktedonobacteria</taxon>
        <taxon>Ktedonobacterales</taxon>
        <taxon>Dictyobacteraceae</taxon>
        <taxon>Dictyobacter</taxon>
    </lineage>
</organism>
<dbReference type="PANTHER" id="PTHR42878">
    <property type="entry name" value="TWO-COMPONENT HISTIDINE KINASE"/>
    <property type="match status" value="1"/>
</dbReference>
<keyword evidence="5" id="KW-0175">Coiled coil</keyword>
<evidence type="ECO:0000256" key="1">
    <source>
        <dbReference type="ARBA" id="ARBA00000085"/>
    </source>
</evidence>
<keyword evidence="3" id="KW-0808">Transferase</keyword>
<comment type="catalytic activity">
    <reaction evidence="1">
        <text>ATP + protein L-histidine = ADP + protein N-phospho-L-histidine.</text>
        <dbReference type="EC" id="2.7.13.3"/>
    </reaction>
</comment>
<evidence type="ECO:0000256" key="5">
    <source>
        <dbReference type="SAM" id="Coils"/>
    </source>
</evidence>
<feature type="coiled-coil region" evidence="5">
    <location>
        <begin position="165"/>
        <end position="192"/>
    </location>
</feature>